<sequence>MSSGKSDQLGLHETVSKRPRPSPLHPSGIGGITSLSTVYWKLHAILHLNNSKFKDLFSLSSIFSLELSHPKINLSISRGEGL</sequence>
<dbReference type="EMBL" id="JAOYFB010000037">
    <property type="protein sequence ID" value="KAK4024196.1"/>
    <property type="molecule type" value="Genomic_DNA"/>
</dbReference>
<reference evidence="2 3" key="1">
    <citation type="journal article" date="2023" name="Nucleic Acids Res.">
        <title>The hologenome of Daphnia magna reveals possible DNA methylation and microbiome-mediated evolution of the host genome.</title>
        <authorList>
            <person name="Chaturvedi A."/>
            <person name="Li X."/>
            <person name="Dhandapani V."/>
            <person name="Marshall H."/>
            <person name="Kissane S."/>
            <person name="Cuenca-Cambronero M."/>
            <person name="Asole G."/>
            <person name="Calvet F."/>
            <person name="Ruiz-Romero M."/>
            <person name="Marangio P."/>
            <person name="Guigo R."/>
            <person name="Rago D."/>
            <person name="Mirbahai L."/>
            <person name="Eastwood N."/>
            <person name="Colbourne J.K."/>
            <person name="Zhou J."/>
            <person name="Mallon E."/>
            <person name="Orsini L."/>
        </authorList>
    </citation>
    <scope>NUCLEOTIDE SEQUENCE [LARGE SCALE GENOMIC DNA]</scope>
    <source>
        <strain evidence="2">LRV0_1</strain>
    </source>
</reference>
<evidence type="ECO:0000256" key="1">
    <source>
        <dbReference type="SAM" id="MobiDB-lite"/>
    </source>
</evidence>
<accession>A0ABR0AGG4</accession>
<proteinExistence type="predicted"/>
<comment type="caution">
    <text evidence="2">The sequence shown here is derived from an EMBL/GenBank/DDBJ whole genome shotgun (WGS) entry which is preliminary data.</text>
</comment>
<evidence type="ECO:0000313" key="2">
    <source>
        <dbReference type="EMBL" id="KAK4024196.1"/>
    </source>
</evidence>
<protein>
    <submittedName>
        <fullName evidence="2">Uncharacterized protein</fullName>
    </submittedName>
</protein>
<feature type="region of interest" description="Disordered" evidence="1">
    <location>
        <begin position="1"/>
        <end position="28"/>
    </location>
</feature>
<organism evidence="2 3">
    <name type="scientific">Daphnia magna</name>
    <dbReference type="NCBI Taxonomy" id="35525"/>
    <lineage>
        <taxon>Eukaryota</taxon>
        <taxon>Metazoa</taxon>
        <taxon>Ecdysozoa</taxon>
        <taxon>Arthropoda</taxon>
        <taxon>Crustacea</taxon>
        <taxon>Branchiopoda</taxon>
        <taxon>Diplostraca</taxon>
        <taxon>Cladocera</taxon>
        <taxon>Anomopoda</taxon>
        <taxon>Daphniidae</taxon>
        <taxon>Daphnia</taxon>
    </lineage>
</organism>
<name>A0ABR0AGG4_9CRUS</name>
<keyword evidence="3" id="KW-1185">Reference proteome</keyword>
<evidence type="ECO:0000313" key="3">
    <source>
        <dbReference type="Proteomes" id="UP001234178"/>
    </source>
</evidence>
<dbReference type="Proteomes" id="UP001234178">
    <property type="component" value="Unassembled WGS sequence"/>
</dbReference>
<gene>
    <name evidence="2" type="ORF">OUZ56_009583</name>
</gene>